<dbReference type="PROSITE" id="PS50005">
    <property type="entry name" value="TPR"/>
    <property type="match status" value="2"/>
</dbReference>
<organism evidence="2 3">
    <name type="scientific">Algoriphagus faecimaris</name>
    <dbReference type="NCBI Taxonomy" id="686796"/>
    <lineage>
        <taxon>Bacteria</taxon>
        <taxon>Pseudomonadati</taxon>
        <taxon>Bacteroidota</taxon>
        <taxon>Cytophagia</taxon>
        <taxon>Cytophagales</taxon>
        <taxon>Cyclobacteriaceae</taxon>
        <taxon>Algoriphagus</taxon>
    </lineage>
</organism>
<proteinExistence type="predicted"/>
<dbReference type="InterPro" id="IPR011990">
    <property type="entry name" value="TPR-like_helical_dom_sf"/>
</dbReference>
<feature type="repeat" description="TPR" evidence="1">
    <location>
        <begin position="97"/>
        <end position="130"/>
    </location>
</feature>
<accession>A0A1G6Q6A9</accession>
<dbReference type="EMBL" id="FNAC01000008">
    <property type="protein sequence ID" value="SDC87848.1"/>
    <property type="molecule type" value="Genomic_DNA"/>
</dbReference>
<evidence type="ECO:0000256" key="1">
    <source>
        <dbReference type="PROSITE-ProRule" id="PRU00339"/>
    </source>
</evidence>
<dbReference type="STRING" id="686796.SAMN04488104_100866"/>
<dbReference type="Gene3D" id="1.25.40.10">
    <property type="entry name" value="Tetratricopeptide repeat domain"/>
    <property type="match status" value="1"/>
</dbReference>
<reference evidence="3" key="1">
    <citation type="submission" date="2016-10" db="EMBL/GenBank/DDBJ databases">
        <authorList>
            <person name="Varghese N."/>
            <person name="Submissions S."/>
        </authorList>
    </citation>
    <scope>NUCLEOTIDE SEQUENCE [LARGE SCALE GENOMIC DNA]</scope>
    <source>
        <strain evidence="3">DSM 23095</strain>
    </source>
</reference>
<dbReference type="RefSeq" id="WP_087938410.1">
    <property type="nucleotide sequence ID" value="NZ_FNAC01000008.1"/>
</dbReference>
<dbReference type="Proteomes" id="UP000199060">
    <property type="component" value="Unassembled WGS sequence"/>
</dbReference>
<dbReference type="OrthoDB" id="9784036at2"/>
<protein>
    <submittedName>
        <fullName evidence="2">TPR repeat-containing protein</fullName>
    </submittedName>
</protein>
<feature type="repeat" description="TPR" evidence="1">
    <location>
        <begin position="131"/>
        <end position="164"/>
    </location>
</feature>
<dbReference type="InterPro" id="IPR019734">
    <property type="entry name" value="TPR_rpt"/>
</dbReference>
<gene>
    <name evidence="2" type="ORF">SAMN04488104_100866</name>
</gene>
<sequence>MAGLNESEAFKEVSAKALAVSESKLNPAEKSIRKGIENLLNNRTADLNPVLGELKQNYPEVPQVYDLGLFINYWINQDYQAAVENGKMLVKLSPKNAGGYNMLGYALMETGDMKAAKSAFENYIKLAPAEANAYDSMGEYYMNVKDYKNSAKHYEKATELGMEASRERAEEAKRLMSENK</sequence>
<evidence type="ECO:0000313" key="2">
    <source>
        <dbReference type="EMBL" id="SDC87848.1"/>
    </source>
</evidence>
<name>A0A1G6Q6A9_9BACT</name>
<keyword evidence="3" id="KW-1185">Reference proteome</keyword>
<dbReference type="SUPFAM" id="SSF48452">
    <property type="entry name" value="TPR-like"/>
    <property type="match status" value="1"/>
</dbReference>
<keyword evidence="1" id="KW-0802">TPR repeat</keyword>
<evidence type="ECO:0000313" key="3">
    <source>
        <dbReference type="Proteomes" id="UP000199060"/>
    </source>
</evidence>
<dbReference type="AlphaFoldDB" id="A0A1G6Q6A9"/>
<dbReference type="SMART" id="SM00028">
    <property type="entry name" value="TPR"/>
    <property type="match status" value="2"/>
</dbReference>
<dbReference type="Pfam" id="PF13181">
    <property type="entry name" value="TPR_8"/>
    <property type="match status" value="2"/>
</dbReference>